<protein>
    <submittedName>
        <fullName evidence="3">CENPB protein Homeodomainlike putative</fullName>
    </submittedName>
</protein>
<dbReference type="Gene3D" id="1.10.10.60">
    <property type="entry name" value="Homeodomain-like"/>
    <property type="match status" value="2"/>
</dbReference>
<keyword evidence="3" id="KW-0371">Homeobox</keyword>
<dbReference type="SMART" id="SM00674">
    <property type="entry name" value="CENPB"/>
    <property type="match status" value="1"/>
</dbReference>
<organism evidence="3">
    <name type="scientific">Albugo laibachii Nc14</name>
    <dbReference type="NCBI Taxonomy" id="890382"/>
    <lineage>
        <taxon>Eukaryota</taxon>
        <taxon>Sar</taxon>
        <taxon>Stramenopiles</taxon>
        <taxon>Oomycota</taxon>
        <taxon>Peronosporomycetes</taxon>
        <taxon>Albuginales</taxon>
        <taxon>Albuginaceae</taxon>
        <taxon>Albugo</taxon>
    </lineage>
</organism>
<dbReference type="AlphaFoldDB" id="F0W7N7"/>
<dbReference type="InterPro" id="IPR006600">
    <property type="entry name" value="HTH_CenpB_DNA-bd_dom"/>
</dbReference>
<dbReference type="Pfam" id="PF03184">
    <property type="entry name" value="DDE_1"/>
    <property type="match status" value="1"/>
</dbReference>
<keyword evidence="1" id="KW-0238">DNA-binding</keyword>
<dbReference type="InterPro" id="IPR009057">
    <property type="entry name" value="Homeodomain-like_sf"/>
</dbReference>
<dbReference type="Pfam" id="PF03221">
    <property type="entry name" value="HTH_Tnp_Tc5"/>
    <property type="match status" value="1"/>
</dbReference>
<evidence type="ECO:0000256" key="1">
    <source>
        <dbReference type="ARBA" id="ARBA00023125"/>
    </source>
</evidence>
<dbReference type="GO" id="GO:0005634">
    <property type="term" value="C:nucleus"/>
    <property type="evidence" value="ECO:0007669"/>
    <property type="project" value="TreeGrafter"/>
</dbReference>
<dbReference type="SUPFAM" id="SSF46689">
    <property type="entry name" value="Homeodomain-like"/>
    <property type="match status" value="1"/>
</dbReference>
<dbReference type="PANTHER" id="PTHR19303">
    <property type="entry name" value="TRANSPOSON"/>
    <property type="match status" value="1"/>
</dbReference>
<dbReference type="InterPro" id="IPR004875">
    <property type="entry name" value="DDE_SF_endonuclease_dom"/>
</dbReference>
<name>F0W7N7_9STRA</name>
<evidence type="ECO:0000259" key="2">
    <source>
        <dbReference type="PROSITE" id="PS51253"/>
    </source>
</evidence>
<gene>
    <name evidence="3" type="primary">AlNc14C30G2842</name>
    <name evidence="3" type="ORF">ALNC14_032810</name>
</gene>
<reference evidence="3" key="2">
    <citation type="submission" date="2011-02" db="EMBL/GenBank/DDBJ databases">
        <authorList>
            <person name="MacLean D."/>
        </authorList>
    </citation>
    <scope>NUCLEOTIDE SEQUENCE</scope>
</reference>
<dbReference type="HOGENOM" id="CLU_018294_0_1_1"/>
<evidence type="ECO:0000313" key="3">
    <source>
        <dbReference type="EMBL" id="CCA17138.1"/>
    </source>
</evidence>
<accession>F0W7N7</accession>
<proteinExistence type="predicted"/>
<dbReference type="EMBL" id="FR824075">
    <property type="protein sequence ID" value="CCA17138.1"/>
    <property type="molecule type" value="Genomic_DNA"/>
</dbReference>
<dbReference type="GO" id="GO:0003677">
    <property type="term" value="F:DNA binding"/>
    <property type="evidence" value="ECO:0007669"/>
    <property type="project" value="UniProtKB-KW"/>
</dbReference>
<reference evidence="3" key="1">
    <citation type="journal article" date="2011" name="PLoS Biol.">
        <title>Gene gain and loss during evolution of obligate parasitism in the white rust pathogen of Arabidopsis thaliana.</title>
        <authorList>
            <person name="Kemen E."/>
            <person name="Gardiner A."/>
            <person name="Schultz-Larsen T."/>
            <person name="Kemen A.C."/>
            <person name="Balmuth A.L."/>
            <person name="Robert-Seilaniantz A."/>
            <person name="Bailey K."/>
            <person name="Holub E."/>
            <person name="Studholme D.J."/>
            <person name="Maclean D."/>
            <person name="Jones J.D."/>
        </authorList>
    </citation>
    <scope>NUCLEOTIDE SEQUENCE</scope>
</reference>
<dbReference type="PANTHER" id="PTHR19303:SF73">
    <property type="entry name" value="PROTEIN PDC2"/>
    <property type="match status" value="1"/>
</dbReference>
<feature type="domain" description="HTH CENPB-type" evidence="2">
    <location>
        <begin position="72"/>
        <end position="146"/>
    </location>
</feature>
<sequence length="317" mass="36077">MPSRPKATSNLTFEQKKKICLWNEENAALMQLHLAAMAMRDFNLVKAPVQGTISSILSDRKKYLHVKAADLKCKRTRPLVLPAVDEELANWVLYCQSKSVMPSGDLIKAKAKRFAMLSGIQDDQLLSFSYGWIQAFQKRHGFRNMSAHGESCSVNTWVIPAQRDAIQERLKGVSLIDIYNMDERGLFYCPAPDKTIAWRQVEGSKKSKNRVTVALTCNADGSDEREPFIIGHANKPHCFQKKCSNRLELYYRSNLKALMTGVLFQEWLQEFDDYMRSQRRKVVLLLDNSSAHTVYGMELQTVAVLFLPSNTTSICSQ</sequence>
<dbReference type="PROSITE" id="PS51253">
    <property type="entry name" value="HTH_CENPB"/>
    <property type="match status" value="1"/>
</dbReference>
<dbReference type="InterPro" id="IPR050863">
    <property type="entry name" value="CenT-Element_Derived"/>
</dbReference>